<reference evidence="2" key="1">
    <citation type="journal article" date="2014" name="Int. J. Syst. Evol. Microbiol.">
        <title>Complete genome sequence of Corynebacterium casei LMG S-19264T (=DSM 44701T), isolated from a smear-ripened cheese.</title>
        <authorList>
            <consortium name="US DOE Joint Genome Institute (JGI-PGF)"/>
            <person name="Walter F."/>
            <person name="Albersmeier A."/>
            <person name="Kalinowski J."/>
            <person name="Ruckert C."/>
        </authorList>
    </citation>
    <scope>NUCLEOTIDE SEQUENCE</scope>
    <source>
        <strain evidence="2">JCM 13064</strain>
    </source>
</reference>
<organism evidence="2 3">
    <name type="scientific">Sphaerisporangium melleum</name>
    <dbReference type="NCBI Taxonomy" id="321316"/>
    <lineage>
        <taxon>Bacteria</taxon>
        <taxon>Bacillati</taxon>
        <taxon>Actinomycetota</taxon>
        <taxon>Actinomycetes</taxon>
        <taxon>Streptosporangiales</taxon>
        <taxon>Streptosporangiaceae</taxon>
        <taxon>Sphaerisporangium</taxon>
    </lineage>
</organism>
<evidence type="ECO:0000313" key="2">
    <source>
        <dbReference type="EMBL" id="GGL08019.1"/>
    </source>
</evidence>
<evidence type="ECO:0000313" key="3">
    <source>
        <dbReference type="Proteomes" id="UP000645217"/>
    </source>
</evidence>
<comment type="caution">
    <text evidence="2">The sequence shown here is derived from an EMBL/GenBank/DDBJ whole genome shotgun (WGS) entry which is preliminary data.</text>
</comment>
<dbReference type="AlphaFoldDB" id="A0A917RH72"/>
<dbReference type="EMBL" id="BMNT01000037">
    <property type="protein sequence ID" value="GGL08019.1"/>
    <property type="molecule type" value="Genomic_DNA"/>
</dbReference>
<proteinExistence type="predicted"/>
<name>A0A917RH72_9ACTN</name>
<keyword evidence="1" id="KW-0812">Transmembrane</keyword>
<sequence>MPMPMPMAVPVLLSVFGAWFVAIPVPVSWAVVVLTLIGPAVRAARVRRRVAAVALVLVAAVRPGLGRGRRPLRRPLSVQVRFAFSGRPRVWTPVAVPWMISGR</sequence>
<reference evidence="2" key="2">
    <citation type="submission" date="2020-09" db="EMBL/GenBank/DDBJ databases">
        <authorList>
            <person name="Sun Q."/>
            <person name="Ohkuma M."/>
        </authorList>
    </citation>
    <scope>NUCLEOTIDE SEQUENCE</scope>
    <source>
        <strain evidence="2">JCM 13064</strain>
    </source>
</reference>
<gene>
    <name evidence="2" type="ORF">GCM10007964_57790</name>
</gene>
<keyword evidence="1" id="KW-0472">Membrane</keyword>
<feature type="transmembrane region" description="Helical" evidence="1">
    <location>
        <begin position="46"/>
        <end position="65"/>
    </location>
</feature>
<keyword evidence="3" id="KW-1185">Reference proteome</keyword>
<dbReference type="Proteomes" id="UP000645217">
    <property type="component" value="Unassembled WGS sequence"/>
</dbReference>
<accession>A0A917RH72</accession>
<evidence type="ECO:0000256" key="1">
    <source>
        <dbReference type="SAM" id="Phobius"/>
    </source>
</evidence>
<protein>
    <submittedName>
        <fullName evidence="2">Uncharacterized protein</fullName>
    </submittedName>
</protein>
<keyword evidence="1" id="KW-1133">Transmembrane helix</keyword>